<keyword evidence="1 2" id="KW-0129">CBS domain</keyword>
<dbReference type="PROSITE" id="PS50042">
    <property type="entry name" value="CNMP_BINDING_3"/>
    <property type="match status" value="1"/>
</dbReference>
<evidence type="ECO:0000256" key="2">
    <source>
        <dbReference type="PROSITE-ProRule" id="PRU00703"/>
    </source>
</evidence>
<feature type="domain" description="Cyclic nucleotide-binding" evidence="3">
    <location>
        <begin position="12"/>
        <end position="99"/>
    </location>
</feature>
<dbReference type="PROSITE" id="PS51371">
    <property type="entry name" value="CBS"/>
    <property type="match status" value="2"/>
</dbReference>
<dbReference type="InterPro" id="IPR000644">
    <property type="entry name" value="CBS_dom"/>
</dbReference>
<proteinExistence type="predicted"/>
<dbReference type="STRING" id="57664.SAMN05661003_1028"/>
<dbReference type="InterPro" id="IPR018821">
    <property type="entry name" value="DUF294_put_nucleoTrafse_sb-bd"/>
</dbReference>
<dbReference type="CDD" id="cd00038">
    <property type="entry name" value="CAP_ED"/>
    <property type="match status" value="1"/>
</dbReference>
<dbReference type="SMART" id="SM00100">
    <property type="entry name" value="cNMP"/>
    <property type="match status" value="1"/>
</dbReference>
<dbReference type="SMART" id="SM00116">
    <property type="entry name" value="CBS"/>
    <property type="match status" value="2"/>
</dbReference>
<dbReference type="Gene3D" id="3.10.580.10">
    <property type="entry name" value="CBS-domain"/>
    <property type="match status" value="1"/>
</dbReference>
<dbReference type="InterPro" id="IPR005105">
    <property type="entry name" value="GlnD_Uridyltrans_N"/>
</dbReference>
<reference evidence="6" key="1">
    <citation type="submission" date="2016-10" db="EMBL/GenBank/DDBJ databases">
        <authorList>
            <person name="Varghese N."/>
            <person name="Submissions S."/>
        </authorList>
    </citation>
    <scope>NUCLEOTIDE SEQUENCE [LARGE SCALE GENOMIC DNA]</scope>
    <source>
        <strain evidence="6">DSM 8987</strain>
    </source>
</reference>
<dbReference type="InterPro" id="IPR043519">
    <property type="entry name" value="NT_sf"/>
</dbReference>
<protein>
    <submittedName>
        <fullName evidence="5">CBS domain-containing protein</fullName>
    </submittedName>
</protein>
<dbReference type="Pfam" id="PF10335">
    <property type="entry name" value="DUF294_C"/>
    <property type="match status" value="1"/>
</dbReference>
<evidence type="ECO:0000313" key="5">
    <source>
        <dbReference type="EMBL" id="SDD88510.1"/>
    </source>
</evidence>
<dbReference type="InterPro" id="IPR046342">
    <property type="entry name" value="CBS_dom_sf"/>
</dbReference>
<evidence type="ECO:0000259" key="4">
    <source>
        <dbReference type="PROSITE" id="PS51371"/>
    </source>
</evidence>
<dbReference type="AlphaFoldDB" id="A0A1G6YDR2"/>
<sequence>MAASRALRDFEPFCHLQPEHLTRLEEAAIIRKFPAHFHVFNQNDPFTGYLYLIREGTVEITLLTTGGEELVVDYRREGQHFGCTPIFSGEAYTGGARTARETECFLLPQQVIIAVCDAEPQLRQYFNNAIVARVRHLYADIVASHSQKALGRLEAYPFQKRLSEIMTAPVITCNENASARDVARQMHDHHIRSLVITDADGAMVGLVTCRDLISRVLSQSVDAEQISARTLMSHKPLALPPSTYMYEAMAFMIGHRIKHLPVVEAGHLLGMVTMTDLVRHRSQKALLMLGRIEEAQDLASLRELHDTLVQVADSLLSETRSAPEVMETLSYIHHGLIRRCFDLCRQQLAAEGQQEPDIRYCFLIMGSGGRREMLLGPDQDNGFIYEDFPDERQAEVDAYFIPLAQRITQALDFIGYPLCEGDVMVSNAAWRGRLHDWRQRIADWAANPEPHKVRYSSIFFDFTPLAGDASLAHSLQSIVFQAVREHPGFLYHVMQLNLTHRVPLGLWGRFITEKSGPNAGSLSLKKGGLIYIVDCVRMFALEHEVRALTTLERLKALTRDQVFSADTAEHIRVAFEALSFLRLRNEISLLREGEKPSSTIDPTSLSRTEQDLLRSAFQAVSKLQNATRSHFGKGLS</sequence>
<evidence type="ECO:0000259" key="3">
    <source>
        <dbReference type="PROSITE" id="PS50042"/>
    </source>
</evidence>
<dbReference type="InterPro" id="IPR051257">
    <property type="entry name" value="Diverse_CBS-Domain"/>
</dbReference>
<dbReference type="SUPFAM" id="SSF51206">
    <property type="entry name" value="cAMP-binding domain-like"/>
    <property type="match status" value="1"/>
</dbReference>
<dbReference type="InterPro" id="IPR014710">
    <property type="entry name" value="RmlC-like_jellyroll"/>
</dbReference>
<name>A0A1G6YDR2_9BACT</name>
<keyword evidence="6" id="KW-1185">Reference proteome</keyword>
<dbReference type="OrthoDB" id="9808528at2"/>
<evidence type="ECO:0000256" key="1">
    <source>
        <dbReference type="ARBA" id="ARBA00023122"/>
    </source>
</evidence>
<dbReference type="SUPFAM" id="SSF81301">
    <property type="entry name" value="Nucleotidyltransferase"/>
    <property type="match status" value="1"/>
</dbReference>
<dbReference type="RefSeq" id="WP_092075881.1">
    <property type="nucleotide sequence ID" value="NZ_FNAQ01000002.1"/>
</dbReference>
<gene>
    <name evidence="5" type="ORF">SAMN05661003_1028</name>
</gene>
<dbReference type="Pfam" id="PF00571">
    <property type="entry name" value="CBS"/>
    <property type="match status" value="2"/>
</dbReference>
<feature type="domain" description="CBS" evidence="4">
    <location>
        <begin position="232"/>
        <end position="287"/>
    </location>
</feature>
<dbReference type="EMBL" id="FNAQ01000002">
    <property type="protein sequence ID" value="SDD88510.1"/>
    <property type="molecule type" value="Genomic_DNA"/>
</dbReference>
<evidence type="ECO:0000313" key="6">
    <source>
        <dbReference type="Proteomes" id="UP000243205"/>
    </source>
</evidence>
<feature type="domain" description="CBS" evidence="4">
    <location>
        <begin position="166"/>
        <end position="224"/>
    </location>
</feature>
<dbReference type="GO" id="GO:0008773">
    <property type="term" value="F:[protein-PII] uridylyltransferase activity"/>
    <property type="evidence" value="ECO:0007669"/>
    <property type="project" value="InterPro"/>
</dbReference>
<dbReference type="Gene3D" id="2.60.120.10">
    <property type="entry name" value="Jelly Rolls"/>
    <property type="match status" value="1"/>
</dbReference>
<dbReference type="Pfam" id="PF00027">
    <property type="entry name" value="cNMP_binding"/>
    <property type="match status" value="1"/>
</dbReference>
<dbReference type="InterPro" id="IPR000595">
    <property type="entry name" value="cNMP-bd_dom"/>
</dbReference>
<dbReference type="PANTHER" id="PTHR43080">
    <property type="entry name" value="CBS DOMAIN-CONTAINING PROTEIN CBSX3, MITOCHONDRIAL"/>
    <property type="match status" value="1"/>
</dbReference>
<dbReference type="PANTHER" id="PTHR43080:SF2">
    <property type="entry name" value="CBS DOMAIN-CONTAINING PROTEIN"/>
    <property type="match status" value="1"/>
</dbReference>
<dbReference type="Proteomes" id="UP000243205">
    <property type="component" value="Unassembled WGS sequence"/>
</dbReference>
<dbReference type="InterPro" id="IPR018490">
    <property type="entry name" value="cNMP-bd_dom_sf"/>
</dbReference>
<organism evidence="5 6">
    <name type="scientific">Desulfuromonas thiophila</name>
    <dbReference type="NCBI Taxonomy" id="57664"/>
    <lineage>
        <taxon>Bacteria</taxon>
        <taxon>Pseudomonadati</taxon>
        <taxon>Thermodesulfobacteriota</taxon>
        <taxon>Desulfuromonadia</taxon>
        <taxon>Desulfuromonadales</taxon>
        <taxon>Desulfuromonadaceae</taxon>
        <taxon>Desulfuromonas</taxon>
    </lineage>
</organism>
<dbReference type="Gene3D" id="3.30.460.10">
    <property type="entry name" value="Beta Polymerase, domain 2"/>
    <property type="match status" value="1"/>
</dbReference>
<dbReference type="Pfam" id="PF03445">
    <property type="entry name" value="DUF294"/>
    <property type="match status" value="1"/>
</dbReference>
<dbReference type="CDD" id="cd05401">
    <property type="entry name" value="NT_GlnE_GlnD_like"/>
    <property type="match status" value="1"/>
</dbReference>
<dbReference type="SUPFAM" id="SSF54631">
    <property type="entry name" value="CBS-domain pair"/>
    <property type="match status" value="1"/>
</dbReference>
<accession>A0A1G6YDR2</accession>